<name>A0A1E5XKQ8_9HYPH</name>
<dbReference type="Proteomes" id="UP000095463">
    <property type="component" value="Unassembled WGS sequence"/>
</dbReference>
<dbReference type="InterPro" id="IPR008000">
    <property type="entry name" value="Rham/fucose_mutarotase"/>
</dbReference>
<dbReference type="Gene3D" id="3.30.70.100">
    <property type="match status" value="1"/>
</dbReference>
<proteinExistence type="predicted"/>
<sequence length="109" mass="12564">MKRYGAVLGLKPEAVADYVRVHAAVWPDVLKQIKNSNIRNYSIFLKQPENLLFSYFEYVGTDYAADMAAMAADPVTQEWWSVCMPMQSPLETRKDGEWWASIDEVFHTD</sequence>
<dbReference type="Pfam" id="PF05336">
    <property type="entry name" value="rhaM"/>
    <property type="match status" value="1"/>
</dbReference>
<dbReference type="OrthoDB" id="9799608at2"/>
<gene>
    <name evidence="1" type="ORF">VW23_002320</name>
</gene>
<protein>
    <recommendedName>
        <fullName evidence="3">L-rhamnose 1-epimerase</fullName>
    </recommendedName>
</protein>
<dbReference type="EMBL" id="LAJE02000312">
    <property type="protein sequence ID" value="OEO29193.1"/>
    <property type="molecule type" value="Genomic_DNA"/>
</dbReference>
<dbReference type="PANTHER" id="PTHR34389">
    <property type="entry name" value="L-RHAMNOSE MUTAROTASE"/>
    <property type="match status" value="1"/>
</dbReference>
<dbReference type="GO" id="GO:0016857">
    <property type="term" value="F:racemase and epimerase activity, acting on carbohydrates and derivatives"/>
    <property type="evidence" value="ECO:0007669"/>
    <property type="project" value="InterPro"/>
</dbReference>
<dbReference type="RefSeq" id="WP_055873531.1">
    <property type="nucleotide sequence ID" value="NZ_LAJE02000312.1"/>
</dbReference>
<comment type="caution">
    <text evidence="1">The sequence shown here is derived from an EMBL/GenBank/DDBJ whole genome shotgun (WGS) entry which is preliminary data.</text>
</comment>
<evidence type="ECO:0000313" key="1">
    <source>
        <dbReference type="EMBL" id="OEO29193.1"/>
    </source>
</evidence>
<dbReference type="PANTHER" id="PTHR34389:SF2">
    <property type="entry name" value="L-RHAMNOSE MUTAROTASE"/>
    <property type="match status" value="1"/>
</dbReference>
<organism evidence="1 2">
    <name type="scientific">Devosia insulae DS-56</name>
    <dbReference type="NCBI Taxonomy" id="1116389"/>
    <lineage>
        <taxon>Bacteria</taxon>
        <taxon>Pseudomonadati</taxon>
        <taxon>Pseudomonadota</taxon>
        <taxon>Alphaproteobacteria</taxon>
        <taxon>Hyphomicrobiales</taxon>
        <taxon>Devosiaceae</taxon>
        <taxon>Devosia</taxon>
    </lineage>
</organism>
<evidence type="ECO:0008006" key="3">
    <source>
        <dbReference type="Google" id="ProtNLM"/>
    </source>
</evidence>
<dbReference type="SUPFAM" id="SSF54909">
    <property type="entry name" value="Dimeric alpha+beta barrel"/>
    <property type="match status" value="1"/>
</dbReference>
<reference evidence="1 2" key="1">
    <citation type="journal article" date="2015" name="Genome Announc.">
        <title>Genome Assemblies of Three Soil-Associated Devosia species: D. insulae, D. limi, and D. soli.</title>
        <authorList>
            <person name="Hassan Y.I."/>
            <person name="Lepp D."/>
            <person name="Zhou T."/>
        </authorList>
    </citation>
    <scope>NUCLEOTIDE SEQUENCE [LARGE SCALE GENOMIC DNA]</scope>
    <source>
        <strain evidence="1 2">DS-56</strain>
    </source>
</reference>
<dbReference type="InterPro" id="IPR011008">
    <property type="entry name" value="Dimeric_a/b-barrel"/>
</dbReference>
<keyword evidence="2" id="KW-1185">Reference proteome</keyword>
<evidence type="ECO:0000313" key="2">
    <source>
        <dbReference type="Proteomes" id="UP000095463"/>
    </source>
</evidence>
<dbReference type="AlphaFoldDB" id="A0A1E5XKQ8"/>
<accession>A0A1E5XKQ8</accession>